<feature type="domain" description="HTH marR-type" evidence="1">
    <location>
        <begin position="4"/>
        <end position="45"/>
    </location>
</feature>
<dbReference type="Proteomes" id="UP001527882">
    <property type="component" value="Unassembled WGS sequence"/>
</dbReference>
<dbReference type="InterPro" id="IPR000835">
    <property type="entry name" value="HTH_MarR-typ"/>
</dbReference>
<sequence>MKHMNQQKVLHLIYNAGSISRVELAYKTGLTQQTITNIVNRMLQEKVVIEGLPTTSGRS</sequence>
<dbReference type="InterPro" id="IPR036388">
    <property type="entry name" value="WH-like_DNA-bd_sf"/>
</dbReference>
<evidence type="ECO:0000313" key="2">
    <source>
        <dbReference type="EMBL" id="MCZ8511593.1"/>
    </source>
</evidence>
<gene>
    <name evidence="2" type="ORF">O9H85_03915</name>
</gene>
<organism evidence="2 3">
    <name type="scientific">Paenibacillus gyeongsangnamensis</name>
    <dbReference type="NCBI Taxonomy" id="3388067"/>
    <lineage>
        <taxon>Bacteria</taxon>
        <taxon>Bacillati</taxon>
        <taxon>Bacillota</taxon>
        <taxon>Bacilli</taxon>
        <taxon>Bacillales</taxon>
        <taxon>Paenibacillaceae</taxon>
        <taxon>Paenibacillus</taxon>
    </lineage>
</organism>
<comment type="caution">
    <text evidence="2">The sequence shown here is derived from an EMBL/GenBank/DDBJ whole genome shotgun (WGS) entry which is preliminary data.</text>
</comment>
<dbReference type="RefSeq" id="WP_269879992.1">
    <property type="nucleotide sequence ID" value="NZ_JAQAGZ010000002.1"/>
</dbReference>
<reference evidence="2 3" key="1">
    <citation type="submission" date="2022-12" db="EMBL/GenBank/DDBJ databases">
        <title>Draft genome sequence of Paenibacillus sp. dW9.</title>
        <authorList>
            <person name="Choi E.-W."/>
            <person name="Kim D.-U."/>
        </authorList>
    </citation>
    <scope>NUCLEOTIDE SEQUENCE [LARGE SCALE GENOMIC DNA]</scope>
    <source>
        <strain evidence="3">dW9</strain>
    </source>
</reference>
<dbReference type="Gene3D" id="1.10.10.10">
    <property type="entry name" value="Winged helix-like DNA-binding domain superfamily/Winged helix DNA-binding domain"/>
    <property type="match status" value="1"/>
</dbReference>
<evidence type="ECO:0000313" key="3">
    <source>
        <dbReference type="Proteomes" id="UP001527882"/>
    </source>
</evidence>
<dbReference type="EMBL" id="JAQAGZ010000002">
    <property type="protein sequence ID" value="MCZ8511593.1"/>
    <property type="molecule type" value="Genomic_DNA"/>
</dbReference>
<dbReference type="InterPro" id="IPR036390">
    <property type="entry name" value="WH_DNA-bd_sf"/>
</dbReference>
<keyword evidence="3" id="KW-1185">Reference proteome</keyword>
<name>A0ABT4Q406_9BACL</name>
<accession>A0ABT4Q406</accession>
<dbReference type="SUPFAM" id="SSF46785">
    <property type="entry name" value="Winged helix' DNA-binding domain"/>
    <property type="match status" value="1"/>
</dbReference>
<evidence type="ECO:0000259" key="1">
    <source>
        <dbReference type="Pfam" id="PF01047"/>
    </source>
</evidence>
<protein>
    <submittedName>
        <fullName evidence="2">MarR family transcriptional regulator</fullName>
    </submittedName>
</protein>
<dbReference type="Pfam" id="PF01047">
    <property type="entry name" value="MarR"/>
    <property type="match status" value="1"/>
</dbReference>
<proteinExistence type="predicted"/>